<dbReference type="EMBL" id="PJOS01000149">
    <property type="protein sequence ID" value="PKT67751.1"/>
    <property type="molecule type" value="Genomic_DNA"/>
</dbReference>
<dbReference type="GO" id="GO:0016887">
    <property type="term" value="F:ATP hydrolysis activity"/>
    <property type="evidence" value="ECO:0007669"/>
    <property type="project" value="InterPro"/>
</dbReference>
<dbReference type="Pfam" id="PF13589">
    <property type="entry name" value="HATPase_c_3"/>
    <property type="match status" value="1"/>
</dbReference>
<dbReference type="InterPro" id="IPR045261">
    <property type="entry name" value="MORC_ATPase"/>
</dbReference>
<sequence>MNDIAPKPIPVVLSGQALLSLRESGHNFPSAVGEVIDNSIDAKANQVQILTEKGQVGRKKVITEVAVIDDGKGMEEETLHHYLQLGYSTRFMSNDTIGKFGVGAKLAGLSVAMRVDAWSRVEGSDRIRHVFFDLDEAVAEEKAGKEVGIQPPDDEPVPPHLLAYFPEGSGTLVVWSKIDRVSDGNGKTSPDHVISELTKELSRIFREFIGGGIKISVDGVDLRPHDPTFRQKGSWVDHVLSEHLRRTANAAFSSGDRHFEPQVFFSEEVEVKVAGAKHEIQVTITLAPAEVLRHRGSGGDSMAKQLRLPENERAVSFLRHDREISYTNVAGLYPAPVDTPDRFIGFEVRFTPELDRLMGVRNVKRGAVPDDELRETLREIAKRIIPAARAELQRIWGQQKRESAEHAGEHAPIVKEVKNAERTMPKSRVKDKPSPAQLDRAYDDMAKDAGKTTEEEKEAYAQGIADLPFVIETVDFPGDQIFELTHLGEQTFIRLNARHTFYREMYEPLKQIADGANAGGASGVVTSTAKRALEAITLLIVAYAKAETQHATPDAQYAELRKHWGSFTQLYMDKIKDVL</sequence>
<comment type="caution">
    <text evidence="1">The sequence shown here is derived from an EMBL/GenBank/DDBJ whole genome shotgun (WGS) entry which is preliminary data.</text>
</comment>
<evidence type="ECO:0000313" key="2">
    <source>
        <dbReference type="Proteomes" id="UP000236178"/>
    </source>
</evidence>
<evidence type="ECO:0008006" key="3">
    <source>
        <dbReference type="Google" id="ProtNLM"/>
    </source>
</evidence>
<gene>
    <name evidence="1" type="ORF">CW362_38780</name>
</gene>
<dbReference type="SUPFAM" id="SSF55874">
    <property type="entry name" value="ATPase domain of HSP90 chaperone/DNA topoisomerase II/histidine kinase"/>
    <property type="match status" value="1"/>
</dbReference>
<protein>
    <recommendedName>
        <fullName evidence="3">ATP-binding protein</fullName>
    </recommendedName>
</protein>
<dbReference type="RefSeq" id="WP_103554289.1">
    <property type="nucleotide sequence ID" value="NZ_JBHJSK010000027.1"/>
</dbReference>
<evidence type="ECO:0000313" key="1">
    <source>
        <dbReference type="EMBL" id="PKT67751.1"/>
    </source>
</evidence>
<accession>A0A2I0SCT6</accession>
<name>A0A2I0SCT6_9ACTN</name>
<dbReference type="PANTHER" id="PTHR23336:SF76">
    <property type="entry name" value="MORC S5 DOMAIN-CONTAINING PROTEIN"/>
    <property type="match status" value="1"/>
</dbReference>
<organism evidence="1 2">
    <name type="scientific">Streptomyces populi</name>
    <dbReference type="NCBI Taxonomy" id="2058924"/>
    <lineage>
        <taxon>Bacteria</taxon>
        <taxon>Bacillati</taxon>
        <taxon>Actinomycetota</taxon>
        <taxon>Actinomycetes</taxon>
        <taxon>Kitasatosporales</taxon>
        <taxon>Streptomycetaceae</taxon>
        <taxon>Streptomyces</taxon>
    </lineage>
</organism>
<dbReference type="PANTHER" id="PTHR23336">
    <property type="entry name" value="ZINC FINGER CW-TYPE COILED-COIL DOMAIN PROTEIN 3"/>
    <property type="match status" value="1"/>
</dbReference>
<dbReference type="Gene3D" id="3.30.565.10">
    <property type="entry name" value="Histidine kinase-like ATPase, C-terminal domain"/>
    <property type="match status" value="1"/>
</dbReference>
<dbReference type="Proteomes" id="UP000236178">
    <property type="component" value="Unassembled WGS sequence"/>
</dbReference>
<dbReference type="InterPro" id="IPR036890">
    <property type="entry name" value="HATPase_C_sf"/>
</dbReference>
<reference evidence="1 2" key="1">
    <citation type="submission" date="2017-12" db="EMBL/GenBank/DDBJ databases">
        <title>Streptomyces populusis sp. nov., a novel endophytic actinobacterium isolated from stems of Populus adenopoda Maxim.</title>
        <authorList>
            <person name="Wang Z."/>
        </authorList>
    </citation>
    <scope>NUCLEOTIDE SEQUENCE [LARGE SCALE GENOMIC DNA]</scope>
    <source>
        <strain evidence="1 2">A249</strain>
    </source>
</reference>
<dbReference type="OrthoDB" id="3757919at2"/>
<proteinExistence type="predicted"/>
<dbReference type="AlphaFoldDB" id="A0A2I0SCT6"/>
<keyword evidence="2" id="KW-1185">Reference proteome</keyword>